<evidence type="ECO:0000313" key="4">
    <source>
        <dbReference type="Proteomes" id="UP000177912"/>
    </source>
</evidence>
<dbReference type="EMBL" id="MFEI01000008">
    <property type="protein sequence ID" value="OGE81328.1"/>
    <property type="molecule type" value="Genomic_DNA"/>
</dbReference>
<dbReference type="PANTHER" id="PTHR48090:SF7">
    <property type="entry name" value="RFBJ PROTEIN"/>
    <property type="match status" value="1"/>
</dbReference>
<evidence type="ECO:0000256" key="1">
    <source>
        <dbReference type="SAM" id="Phobius"/>
    </source>
</evidence>
<accession>A0A1F5NUK4</accession>
<keyword evidence="1" id="KW-1133">Transmembrane helix</keyword>
<dbReference type="Gene3D" id="3.90.550.10">
    <property type="entry name" value="Spore Coat Polysaccharide Biosynthesis Protein SpsA, Chain A"/>
    <property type="match status" value="1"/>
</dbReference>
<keyword evidence="1" id="KW-0472">Membrane</keyword>
<dbReference type="Pfam" id="PF00535">
    <property type="entry name" value="Glycos_transf_2"/>
    <property type="match status" value="1"/>
</dbReference>
<dbReference type="PANTHER" id="PTHR48090">
    <property type="entry name" value="UNDECAPRENYL-PHOSPHATE 4-DEOXY-4-FORMAMIDO-L-ARABINOSE TRANSFERASE-RELATED"/>
    <property type="match status" value="1"/>
</dbReference>
<feature type="domain" description="Glycosyltransferase 2-like" evidence="2">
    <location>
        <begin position="10"/>
        <end position="172"/>
    </location>
</feature>
<organism evidence="3 4">
    <name type="scientific">Candidatus Doudnabacteria bacterium RIFCSPHIGHO2_01_FULL_43_23</name>
    <dbReference type="NCBI Taxonomy" id="1817822"/>
    <lineage>
        <taxon>Bacteria</taxon>
        <taxon>Candidatus Doudnaibacteriota</taxon>
    </lineage>
</organism>
<reference evidence="3 4" key="1">
    <citation type="journal article" date="2016" name="Nat. Commun.">
        <title>Thousands of microbial genomes shed light on interconnected biogeochemical processes in an aquifer system.</title>
        <authorList>
            <person name="Anantharaman K."/>
            <person name="Brown C.T."/>
            <person name="Hug L.A."/>
            <person name="Sharon I."/>
            <person name="Castelle C.J."/>
            <person name="Probst A.J."/>
            <person name="Thomas B.C."/>
            <person name="Singh A."/>
            <person name="Wilkins M.J."/>
            <person name="Karaoz U."/>
            <person name="Brodie E.L."/>
            <person name="Williams K.H."/>
            <person name="Hubbard S.S."/>
            <person name="Banfield J.F."/>
        </authorList>
    </citation>
    <scope>NUCLEOTIDE SEQUENCE [LARGE SCALE GENOMIC DNA]</scope>
</reference>
<dbReference type="CDD" id="cd04179">
    <property type="entry name" value="DPM_DPG-synthase_like"/>
    <property type="match status" value="1"/>
</dbReference>
<protein>
    <recommendedName>
        <fullName evidence="2">Glycosyltransferase 2-like domain-containing protein</fullName>
    </recommendedName>
</protein>
<dbReference type="AlphaFoldDB" id="A0A1F5NUK4"/>
<dbReference type="Proteomes" id="UP000177912">
    <property type="component" value="Unassembled WGS sequence"/>
</dbReference>
<feature type="transmembrane region" description="Helical" evidence="1">
    <location>
        <begin position="277"/>
        <end position="297"/>
    </location>
</feature>
<sequence length="318" mass="34558">MNQSVEKLIVMIPAFNERETIGRVIKSIPRQISGIEKVEILVIDDGSTDGTAGVAKSAGADHVVSHHINLGLARAFATGLEAASGLGASVIVNIDADGQYDALEITKLIEPVISRNADIVIGDRQVRHLKFMPIQKKYGNVLGSFIVRILSGTGIADASSGFRAFSQEAARRLNIFSKGTYTHETIIDAASRGLRLAQIPVAFRETARSSGESRLISSVFQHVKNSGMIIVRTFVLYRPLKAFFYLGSVFIIAAVALGIRFLYYYFTIGGQGKIQSLILAGVLAIVGFQILVMGFLADAVSANRRVSEEVLYRLKKRN</sequence>
<comment type="caution">
    <text evidence="3">The sequence shown here is derived from an EMBL/GenBank/DDBJ whole genome shotgun (WGS) entry which is preliminary data.</text>
</comment>
<dbReference type="InterPro" id="IPR050256">
    <property type="entry name" value="Glycosyltransferase_2"/>
</dbReference>
<keyword evidence="1" id="KW-0812">Transmembrane</keyword>
<feature type="transmembrane region" description="Helical" evidence="1">
    <location>
        <begin position="242"/>
        <end position="265"/>
    </location>
</feature>
<name>A0A1F5NUK4_9BACT</name>
<dbReference type="STRING" id="1817822.A2826_02100"/>
<proteinExistence type="predicted"/>
<dbReference type="InterPro" id="IPR001173">
    <property type="entry name" value="Glyco_trans_2-like"/>
</dbReference>
<gene>
    <name evidence="3" type="ORF">A2826_02100</name>
</gene>
<evidence type="ECO:0000259" key="2">
    <source>
        <dbReference type="Pfam" id="PF00535"/>
    </source>
</evidence>
<evidence type="ECO:0000313" key="3">
    <source>
        <dbReference type="EMBL" id="OGE81328.1"/>
    </source>
</evidence>
<dbReference type="SUPFAM" id="SSF53448">
    <property type="entry name" value="Nucleotide-diphospho-sugar transferases"/>
    <property type="match status" value="1"/>
</dbReference>
<dbReference type="InterPro" id="IPR029044">
    <property type="entry name" value="Nucleotide-diphossugar_trans"/>
</dbReference>